<accession>A0A8D9BNK4</accession>
<proteinExistence type="predicted"/>
<reference evidence="1" key="1">
    <citation type="submission" date="2021-05" db="EMBL/GenBank/DDBJ databases">
        <authorList>
            <person name="Alioto T."/>
            <person name="Alioto T."/>
            <person name="Gomez Garrido J."/>
        </authorList>
    </citation>
    <scope>NUCLEOTIDE SEQUENCE</scope>
</reference>
<dbReference type="AlphaFoldDB" id="A0A8D9BNK4"/>
<sequence>MHTKPIISEKVVSFPHISPNFSAFLHMFVDEISQCLSIPEIVGANFQPVLFCVYIDHSQDPTSFYNTSSMILPSAQLHLIYFYYMTIPSNFSSVFIRFI</sequence>
<dbReference type="EMBL" id="HBUF01661060">
    <property type="protein sequence ID" value="CAG6788645.1"/>
    <property type="molecule type" value="Transcribed_RNA"/>
</dbReference>
<organism evidence="1">
    <name type="scientific">Cacopsylla melanoneura</name>
    <dbReference type="NCBI Taxonomy" id="428564"/>
    <lineage>
        <taxon>Eukaryota</taxon>
        <taxon>Metazoa</taxon>
        <taxon>Ecdysozoa</taxon>
        <taxon>Arthropoda</taxon>
        <taxon>Hexapoda</taxon>
        <taxon>Insecta</taxon>
        <taxon>Pterygota</taxon>
        <taxon>Neoptera</taxon>
        <taxon>Paraneoptera</taxon>
        <taxon>Hemiptera</taxon>
        <taxon>Sternorrhyncha</taxon>
        <taxon>Psylloidea</taxon>
        <taxon>Psyllidae</taxon>
        <taxon>Psyllinae</taxon>
        <taxon>Cacopsylla</taxon>
    </lineage>
</organism>
<name>A0A8D9BNK4_9HEMI</name>
<evidence type="ECO:0000313" key="1">
    <source>
        <dbReference type="EMBL" id="CAG6788645.1"/>
    </source>
</evidence>
<protein>
    <submittedName>
        <fullName evidence="1">Uncharacterized protein</fullName>
    </submittedName>
</protein>